<dbReference type="SUPFAM" id="SSF88723">
    <property type="entry name" value="PIN domain-like"/>
    <property type="match status" value="1"/>
</dbReference>
<dbReference type="InterPro" id="IPR002716">
    <property type="entry name" value="PIN_dom"/>
</dbReference>
<dbReference type="GO" id="GO:0016787">
    <property type="term" value="F:hydrolase activity"/>
    <property type="evidence" value="ECO:0007669"/>
    <property type="project" value="UniProtKB-KW"/>
</dbReference>
<evidence type="ECO:0000313" key="9">
    <source>
        <dbReference type="Proteomes" id="UP000469011"/>
    </source>
</evidence>
<evidence type="ECO:0000259" key="7">
    <source>
        <dbReference type="Pfam" id="PF01850"/>
    </source>
</evidence>
<dbReference type="HAMAP" id="MF_00265">
    <property type="entry name" value="VapC_Nob1"/>
    <property type="match status" value="1"/>
</dbReference>
<keyword evidence="4 6" id="KW-0378">Hydrolase</keyword>
<dbReference type="InterPro" id="IPR044153">
    <property type="entry name" value="PIN_Pae0151-like"/>
</dbReference>
<dbReference type="PANTHER" id="PTHR35901:SF1">
    <property type="entry name" value="EXONUCLEASE VAPC9"/>
    <property type="match status" value="1"/>
</dbReference>
<comment type="function">
    <text evidence="6">Toxic component of a toxin-antitoxin (TA) system. An RNase.</text>
</comment>
<keyword evidence="2 6" id="KW-0540">Nuclease</keyword>
<comment type="cofactor">
    <cofactor evidence="6">
        <name>Mg(2+)</name>
        <dbReference type="ChEBI" id="CHEBI:18420"/>
    </cofactor>
</comment>
<evidence type="ECO:0000313" key="8">
    <source>
        <dbReference type="EMBL" id="NDW07626.1"/>
    </source>
</evidence>
<keyword evidence="5 6" id="KW-0460">Magnesium</keyword>
<feature type="domain" description="PIN" evidence="7">
    <location>
        <begin position="5"/>
        <end position="122"/>
    </location>
</feature>
<comment type="caution">
    <text evidence="8">The sequence shown here is derived from an EMBL/GenBank/DDBJ whole genome shotgun (WGS) entry which is preliminary data.</text>
</comment>
<keyword evidence="9" id="KW-1185">Reference proteome</keyword>
<dbReference type="CDD" id="cd09873">
    <property type="entry name" value="PIN_Pae0151-like"/>
    <property type="match status" value="1"/>
</dbReference>
<evidence type="ECO:0000256" key="1">
    <source>
        <dbReference type="ARBA" id="ARBA00022649"/>
    </source>
</evidence>
<reference evidence="8 9" key="1">
    <citation type="submission" date="2020-01" db="EMBL/GenBank/DDBJ databases">
        <title>Jiella pacifica sp. nov.</title>
        <authorList>
            <person name="Xue Z."/>
            <person name="Zhu S."/>
            <person name="Chen J."/>
            <person name="Yang J."/>
        </authorList>
    </citation>
    <scope>NUCLEOTIDE SEQUENCE [LARGE SCALE GENOMIC DNA]</scope>
    <source>
        <strain evidence="8 9">40Bstr34</strain>
    </source>
</reference>
<keyword evidence="3 6" id="KW-0479">Metal-binding</keyword>
<evidence type="ECO:0000256" key="4">
    <source>
        <dbReference type="ARBA" id="ARBA00022801"/>
    </source>
</evidence>
<dbReference type="Gene3D" id="3.40.50.1010">
    <property type="entry name" value="5'-nuclease"/>
    <property type="match status" value="1"/>
</dbReference>
<name>A0A6N9TC29_9HYPH</name>
<dbReference type="GO" id="GO:0000287">
    <property type="term" value="F:magnesium ion binding"/>
    <property type="evidence" value="ECO:0007669"/>
    <property type="project" value="UniProtKB-UniRule"/>
</dbReference>
<protein>
    <recommendedName>
        <fullName evidence="6">Ribonuclease VapC</fullName>
        <shortName evidence="6">RNase VapC</shortName>
        <ecNumber evidence="6">3.1.-.-</ecNumber>
    </recommendedName>
    <alternativeName>
        <fullName evidence="6">Toxin VapC</fullName>
    </alternativeName>
</protein>
<sequence>METLVIDASIAVKWVVEEEGTAEALALRTQFRFVAPELMIAECANILWKKVQRGELMPDEAKMASQLLERAGIETVSMHGMLQWATELAVSFLHPAYDCLYLTVAMKRGLRFVTADRRLLRAVSERGTDDLKRLCKSLYDLDGVSH</sequence>
<feature type="binding site" evidence="6">
    <location>
        <position position="98"/>
    </location>
    <ligand>
        <name>Mg(2+)</name>
        <dbReference type="ChEBI" id="CHEBI:18420"/>
    </ligand>
</feature>
<dbReference type="Pfam" id="PF01850">
    <property type="entry name" value="PIN"/>
    <property type="match status" value="1"/>
</dbReference>
<dbReference type="Proteomes" id="UP000469011">
    <property type="component" value="Unassembled WGS sequence"/>
</dbReference>
<dbReference type="EMBL" id="JAAAMG010000034">
    <property type="protein sequence ID" value="NDW07626.1"/>
    <property type="molecule type" value="Genomic_DNA"/>
</dbReference>
<dbReference type="GO" id="GO:0090729">
    <property type="term" value="F:toxin activity"/>
    <property type="evidence" value="ECO:0007669"/>
    <property type="project" value="UniProtKB-KW"/>
</dbReference>
<dbReference type="GO" id="GO:0004540">
    <property type="term" value="F:RNA nuclease activity"/>
    <property type="evidence" value="ECO:0007669"/>
    <property type="project" value="InterPro"/>
</dbReference>
<organism evidence="8 9">
    <name type="scientific">Jiella pacifica</name>
    <dbReference type="NCBI Taxonomy" id="2696469"/>
    <lineage>
        <taxon>Bacteria</taxon>
        <taxon>Pseudomonadati</taxon>
        <taxon>Pseudomonadota</taxon>
        <taxon>Alphaproteobacteria</taxon>
        <taxon>Hyphomicrobiales</taxon>
        <taxon>Aurantimonadaceae</taxon>
        <taxon>Jiella</taxon>
    </lineage>
</organism>
<feature type="binding site" evidence="6">
    <location>
        <position position="7"/>
    </location>
    <ligand>
        <name>Mg(2+)</name>
        <dbReference type="ChEBI" id="CHEBI:18420"/>
    </ligand>
</feature>
<dbReference type="InterPro" id="IPR029060">
    <property type="entry name" value="PIN-like_dom_sf"/>
</dbReference>
<accession>A0A6N9TC29</accession>
<keyword evidence="1 6" id="KW-1277">Toxin-antitoxin system</keyword>
<proteinExistence type="inferred from homology"/>
<dbReference type="PANTHER" id="PTHR35901">
    <property type="entry name" value="RIBONUCLEASE VAPC3"/>
    <property type="match status" value="1"/>
</dbReference>
<dbReference type="InterPro" id="IPR051619">
    <property type="entry name" value="TypeII_TA_RNase_PINc/VapC"/>
</dbReference>
<comment type="similarity">
    <text evidence="6">Belongs to the PINc/VapC protein family.</text>
</comment>
<evidence type="ECO:0000256" key="5">
    <source>
        <dbReference type="ARBA" id="ARBA00022842"/>
    </source>
</evidence>
<dbReference type="RefSeq" id="WP_163466083.1">
    <property type="nucleotide sequence ID" value="NZ_JAAAMG010000034.1"/>
</dbReference>
<dbReference type="EC" id="3.1.-.-" evidence="6"/>
<dbReference type="InterPro" id="IPR022907">
    <property type="entry name" value="VapC_family"/>
</dbReference>
<keyword evidence="6" id="KW-0800">Toxin</keyword>
<dbReference type="AlphaFoldDB" id="A0A6N9TC29"/>
<evidence type="ECO:0000256" key="3">
    <source>
        <dbReference type="ARBA" id="ARBA00022723"/>
    </source>
</evidence>
<evidence type="ECO:0000256" key="6">
    <source>
        <dbReference type="HAMAP-Rule" id="MF_00265"/>
    </source>
</evidence>
<evidence type="ECO:0000256" key="2">
    <source>
        <dbReference type="ARBA" id="ARBA00022722"/>
    </source>
</evidence>
<gene>
    <name evidence="6" type="primary">vapC</name>
    <name evidence="8" type="ORF">GTK09_24750</name>
</gene>